<dbReference type="Gene3D" id="3.10.180.10">
    <property type="entry name" value="2,3-Dihydroxybiphenyl 1,2-Dioxygenase, domain 1"/>
    <property type="match status" value="1"/>
</dbReference>
<dbReference type="EMBL" id="CP119880">
    <property type="protein sequence ID" value="WFD35995.1"/>
    <property type="molecule type" value="Genomic_DNA"/>
</dbReference>
<feature type="domain" description="Glyoxalase/fosfomycin resistance/dioxygenase" evidence="1">
    <location>
        <begin position="28"/>
        <end position="105"/>
    </location>
</feature>
<sequence>MSVVREADMGAIVKVWLRLPADNKDDDGFSTSGSMFELVQRKGTEDQPDFSVKAQGGGLSHLCISVPDVHAAVHRLRHLDVELIYVSPKHDVAVARDPDGYAVQLISQELDKHEQLAEVCREVVLDGAENAREVIEKDNNPLTLEEAGVAPPSVTPQ</sequence>
<dbReference type="InterPro" id="IPR004360">
    <property type="entry name" value="Glyas_Fos-R_dOase_dom"/>
</dbReference>
<dbReference type="AlphaFoldDB" id="A0AAF0ESK6"/>
<gene>
    <name evidence="2" type="ORF">MCUN1_002866</name>
</gene>
<accession>A0AAF0ESK6</accession>
<dbReference type="SUPFAM" id="SSF54593">
    <property type="entry name" value="Glyoxalase/Bleomycin resistance protein/Dihydroxybiphenyl dioxygenase"/>
    <property type="match status" value="1"/>
</dbReference>
<proteinExistence type="predicted"/>
<name>A0AAF0ESK6_9BASI</name>
<protein>
    <recommendedName>
        <fullName evidence="1">Glyoxalase/fosfomycin resistance/dioxygenase domain-containing protein</fullName>
    </recommendedName>
</protein>
<dbReference type="Proteomes" id="UP001219933">
    <property type="component" value="Chromosome 4"/>
</dbReference>
<dbReference type="InterPro" id="IPR029068">
    <property type="entry name" value="Glyas_Bleomycin-R_OHBP_Dase"/>
</dbReference>
<dbReference type="Pfam" id="PF00903">
    <property type="entry name" value="Glyoxalase"/>
    <property type="match status" value="1"/>
</dbReference>
<evidence type="ECO:0000313" key="2">
    <source>
        <dbReference type="EMBL" id="WFD35995.1"/>
    </source>
</evidence>
<evidence type="ECO:0000259" key="1">
    <source>
        <dbReference type="Pfam" id="PF00903"/>
    </source>
</evidence>
<keyword evidence="3" id="KW-1185">Reference proteome</keyword>
<evidence type="ECO:0000313" key="3">
    <source>
        <dbReference type="Proteomes" id="UP001219933"/>
    </source>
</evidence>
<reference evidence="2" key="1">
    <citation type="submission" date="2023-03" db="EMBL/GenBank/DDBJ databases">
        <title>Mating type loci evolution in Malassezia.</title>
        <authorList>
            <person name="Coelho M.A."/>
        </authorList>
    </citation>
    <scope>NUCLEOTIDE SEQUENCE</scope>
    <source>
        <strain evidence="2">CBS 11721</strain>
    </source>
</reference>
<organism evidence="2 3">
    <name type="scientific">Malassezia cuniculi</name>
    <dbReference type="NCBI Taxonomy" id="948313"/>
    <lineage>
        <taxon>Eukaryota</taxon>
        <taxon>Fungi</taxon>
        <taxon>Dikarya</taxon>
        <taxon>Basidiomycota</taxon>
        <taxon>Ustilaginomycotina</taxon>
        <taxon>Malasseziomycetes</taxon>
        <taxon>Malasseziales</taxon>
        <taxon>Malasseziaceae</taxon>
        <taxon>Malassezia</taxon>
    </lineage>
</organism>